<dbReference type="AlphaFoldDB" id="A0A2S2NJM0"/>
<proteinExistence type="predicted"/>
<organism evidence="1">
    <name type="scientific">Schizaphis graminum</name>
    <name type="common">Green bug aphid</name>
    <dbReference type="NCBI Taxonomy" id="13262"/>
    <lineage>
        <taxon>Eukaryota</taxon>
        <taxon>Metazoa</taxon>
        <taxon>Ecdysozoa</taxon>
        <taxon>Arthropoda</taxon>
        <taxon>Hexapoda</taxon>
        <taxon>Insecta</taxon>
        <taxon>Pterygota</taxon>
        <taxon>Neoptera</taxon>
        <taxon>Paraneoptera</taxon>
        <taxon>Hemiptera</taxon>
        <taxon>Sternorrhyncha</taxon>
        <taxon>Aphidomorpha</taxon>
        <taxon>Aphidoidea</taxon>
        <taxon>Aphididae</taxon>
        <taxon>Aphidini</taxon>
        <taxon>Schizaphis</taxon>
    </lineage>
</organism>
<name>A0A2S2NJM0_SCHGA</name>
<reference evidence="1" key="1">
    <citation type="submission" date="2018-04" db="EMBL/GenBank/DDBJ databases">
        <title>Transcriptome of Schizaphis graminum biotype I.</title>
        <authorList>
            <person name="Scully E.D."/>
            <person name="Geib S.M."/>
            <person name="Palmer N.A."/>
            <person name="Koch K."/>
            <person name="Bradshaw J."/>
            <person name="Heng-Moss T."/>
            <person name="Sarath G."/>
        </authorList>
    </citation>
    <scope>NUCLEOTIDE SEQUENCE</scope>
</reference>
<accession>A0A2S2NJM0</accession>
<protein>
    <submittedName>
        <fullName evidence="1">Uncharacterized protein</fullName>
    </submittedName>
</protein>
<sequence length="99" mass="11436">MLLLLPVRNIPADGVACNILCARRACGGECIVRVECLLPPFHRTSQPSSADRRLFYINYCYFTHHCGPRMRPRVCVCIQQYISANFHHPLLRNLDRPNR</sequence>
<gene>
    <name evidence="1" type="ORF">g.22207</name>
</gene>
<dbReference type="EMBL" id="GGMR01004357">
    <property type="protein sequence ID" value="MBY16976.1"/>
    <property type="molecule type" value="Transcribed_RNA"/>
</dbReference>
<evidence type="ECO:0000313" key="1">
    <source>
        <dbReference type="EMBL" id="MBY16976.1"/>
    </source>
</evidence>